<accession>A0A4Q1D5J7</accession>
<dbReference type="InterPro" id="IPR029066">
    <property type="entry name" value="PLP-binding_barrel"/>
</dbReference>
<dbReference type="SMART" id="SM01005">
    <property type="entry name" value="Ala_racemase_C"/>
    <property type="match status" value="1"/>
</dbReference>
<dbReference type="SUPFAM" id="SSF53244">
    <property type="entry name" value="MurD-like peptide ligases, peptide-binding domain"/>
    <property type="match status" value="1"/>
</dbReference>
<dbReference type="PANTHER" id="PTHR30511">
    <property type="entry name" value="ALANINE RACEMASE"/>
    <property type="match status" value="1"/>
</dbReference>
<dbReference type="Pfam" id="PF00842">
    <property type="entry name" value="Ala_racemase_C"/>
    <property type="match status" value="1"/>
</dbReference>
<evidence type="ECO:0000313" key="9">
    <source>
        <dbReference type="EMBL" id="RXK83246.1"/>
    </source>
</evidence>
<keyword evidence="9" id="KW-0436">Ligase</keyword>
<dbReference type="OrthoDB" id="9801978at2"/>
<dbReference type="PANTHER" id="PTHR30511:SF0">
    <property type="entry name" value="ALANINE RACEMASE, CATABOLIC-RELATED"/>
    <property type="match status" value="1"/>
</dbReference>
<dbReference type="InterPro" id="IPR036615">
    <property type="entry name" value="Mur_ligase_C_dom_sf"/>
</dbReference>
<dbReference type="InterPro" id="IPR009006">
    <property type="entry name" value="Ala_racemase/Decarboxylase_C"/>
</dbReference>
<proteinExistence type="inferred from homology"/>
<organism evidence="9 10">
    <name type="scientific">Filimonas effusa</name>
    <dbReference type="NCBI Taxonomy" id="2508721"/>
    <lineage>
        <taxon>Bacteria</taxon>
        <taxon>Pseudomonadati</taxon>
        <taxon>Bacteroidota</taxon>
        <taxon>Chitinophagia</taxon>
        <taxon>Chitinophagales</taxon>
        <taxon>Chitinophagaceae</taxon>
        <taxon>Filimonas</taxon>
    </lineage>
</organism>
<feature type="domain" description="Alanine racemase C-terminal" evidence="8">
    <location>
        <begin position="694"/>
        <end position="819"/>
    </location>
</feature>
<comment type="similarity">
    <text evidence="5">Belongs to the alanine racemase family.</text>
</comment>
<dbReference type="GO" id="GO:0008784">
    <property type="term" value="F:alanine racemase activity"/>
    <property type="evidence" value="ECO:0007669"/>
    <property type="project" value="UniProtKB-UniRule"/>
</dbReference>
<dbReference type="SUPFAM" id="SSF51419">
    <property type="entry name" value="PLP-binding barrel"/>
    <property type="match status" value="1"/>
</dbReference>
<evidence type="ECO:0000256" key="7">
    <source>
        <dbReference type="PIRSR" id="PIRSR600821-52"/>
    </source>
</evidence>
<dbReference type="Pfam" id="PF08245">
    <property type="entry name" value="Mur_ligase_M"/>
    <property type="match status" value="1"/>
</dbReference>
<dbReference type="HAMAP" id="MF_01201">
    <property type="entry name" value="Ala_racemase"/>
    <property type="match status" value="1"/>
</dbReference>
<dbReference type="Gene3D" id="3.40.1190.10">
    <property type="entry name" value="Mur-like, catalytic domain"/>
    <property type="match status" value="1"/>
</dbReference>
<dbReference type="InterPro" id="IPR011079">
    <property type="entry name" value="Ala_racemase_C"/>
</dbReference>
<dbReference type="Proteomes" id="UP000290545">
    <property type="component" value="Unassembled WGS sequence"/>
</dbReference>
<name>A0A4Q1D5J7_9BACT</name>
<dbReference type="GO" id="GO:0005524">
    <property type="term" value="F:ATP binding"/>
    <property type="evidence" value="ECO:0007669"/>
    <property type="project" value="InterPro"/>
</dbReference>
<evidence type="ECO:0000256" key="6">
    <source>
        <dbReference type="PIRSR" id="PIRSR600821-50"/>
    </source>
</evidence>
<dbReference type="FunFam" id="3.20.20.10:FF:000002">
    <property type="entry name" value="Alanine racemase"/>
    <property type="match status" value="1"/>
</dbReference>
<dbReference type="Gene3D" id="2.40.37.10">
    <property type="entry name" value="Lyase, Ornithine Decarboxylase, Chain A, domain 1"/>
    <property type="match status" value="1"/>
</dbReference>
<keyword evidence="10" id="KW-1185">Reference proteome</keyword>
<gene>
    <name evidence="9" type="ORF">ESB13_14110</name>
</gene>
<dbReference type="PRINTS" id="PR00992">
    <property type="entry name" value="ALARACEMASE"/>
</dbReference>
<comment type="pathway">
    <text evidence="5">Amino-acid biosynthesis; D-alanine biosynthesis; D-alanine from L-alanine: step 1/1.</text>
</comment>
<dbReference type="UniPathway" id="UPA00042">
    <property type="reaction ID" value="UER00497"/>
</dbReference>
<keyword evidence="4 5" id="KW-0413">Isomerase</keyword>
<dbReference type="Gene3D" id="3.20.20.10">
    <property type="entry name" value="Alanine racemase"/>
    <property type="match status" value="1"/>
</dbReference>
<dbReference type="GO" id="GO:0016881">
    <property type="term" value="F:acid-amino acid ligase activity"/>
    <property type="evidence" value="ECO:0007669"/>
    <property type="project" value="InterPro"/>
</dbReference>
<comment type="function">
    <text evidence="5">Catalyzes the interconversion of L-alanine and D-alanine. May also act on other amino acids.</text>
</comment>
<dbReference type="EC" id="5.1.1.1" evidence="5"/>
<protein>
    <recommendedName>
        <fullName evidence="5">Alanine racemase</fullName>
        <ecNumber evidence="5">5.1.1.1</ecNumber>
    </recommendedName>
</protein>
<dbReference type="AlphaFoldDB" id="A0A4Q1D5J7"/>
<comment type="caution">
    <text evidence="9">The sequence shown here is derived from an EMBL/GenBank/DDBJ whole genome shotgun (WGS) entry which is preliminary data.</text>
</comment>
<evidence type="ECO:0000256" key="4">
    <source>
        <dbReference type="ARBA" id="ARBA00023235"/>
    </source>
</evidence>
<evidence type="ECO:0000256" key="1">
    <source>
        <dbReference type="ARBA" id="ARBA00000316"/>
    </source>
</evidence>
<dbReference type="InterPro" id="IPR036565">
    <property type="entry name" value="Mur-like_cat_sf"/>
</dbReference>
<feature type="binding site" evidence="5 7">
    <location>
        <position position="586"/>
    </location>
    <ligand>
        <name>substrate</name>
    </ligand>
</feature>
<feature type="modified residue" description="N6-(pyridoxal phosphate)lysine" evidence="5 6">
    <location>
        <position position="488"/>
    </location>
</feature>
<dbReference type="InterPro" id="IPR035911">
    <property type="entry name" value="MurE/MurF_N"/>
</dbReference>
<dbReference type="SUPFAM" id="SSF50621">
    <property type="entry name" value="Alanine racemase C-terminal domain-like"/>
    <property type="match status" value="1"/>
</dbReference>
<dbReference type="Pfam" id="PF01168">
    <property type="entry name" value="Ala_racemase_N"/>
    <property type="match status" value="1"/>
</dbReference>
<comment type="catalytic activity">
    <reaction evidence="1 5">
        <text>L-alanine = D-alanine</text>
        <dbReference type="Rhea" id="RHEA:20249"/>
        <dbReference type="ChEBI" id="CHEBI:57416"/>
        <dbReference type="ChEBI" id="CHEBI:57972"/>
        <dbReference type="EC" id="5.1.1.1"/>
    </reaction>
</comment>
<dbReference type="Gene3D" id="3.90.190.20">
    <property type="entry name" value="Mur ligase, C-terminal domain"/>
    <property type="match status" value="1"/>
</dbReference>
<dbReference type="CDD" id="cd00430">
    <property type="entry name" value="PLPDE_III_AR"/>
    <property type="match status" value="1"/>
</dbReference>
<feature type="active site" description="Proton acceptor; specific for D-alanine" evidence="5">
    <location>
        <position position="488"/>
    </location>
</feature>
<dbReference type="InterPro" id="IPR000821">
    <property type="entry name" value="Ala_racemase"/>
</dbReference>
<comment type="cofactor">
    <cofactor evidence="2 5 6">
        <name>pyridoxal 5'-phosphate</name>
        <dbReference type="ChEBI" id="CHEBI:597326"/>
    </cofactor>
</comment>
<dbReference type="EMBL" id="SDHZ01000002">
    <property type="protein sequence ID" value="RXK83246.1"/>
    <property type="molecule type" value="Genomic_DNA"/>
</dbReference>
<dbReference type="GO" id="GO:0005829">
    <property type="term" value="C:cytosol"/>
    <property type="evidence" value="ECO:0007669"/>
    <property type="project" value="TreeGrafter"/>
</dbReference>
<feature type="active site" description="Proton acceptor; specific for L-alanine" evidence="5">
    <location>
        <position position="715"/>
    </location>
</feature>
<sequence>MAYSIAEIAGFTGGSLIQDHAAGEIQYLVTDSRRISFPETSLFIALQTSLRDGHKYIREAYNRGVRFFMIQHDTLPPEIKNVSCLVVGNTLEALQLIAARHRSRFQYPVMGITGSNGKTIVKEWLFQLLQPDERIVRSPRSYNSQIGVPLSVWQMNSHHSLAIFEAGISLPGEMQQLQHIIQPTYGIFTNLGEAHNEGFSSWQQKLQEKMLLFKQVQLLFCAIDDERVKQAAQDLEVPLFTTGHTKEADLYITGTERAAHSTSITAIYNGQQRTIVIPFTDEASVRNAITCWAVLLHSEMPDDSIAERMLLLQPVDMRLQLVQALNGCALINDSYSFDLSSFAIALEFLQQQQQFHSKTVILSDLPEHTPEPVYHAVAHMLAQKQVGRVITIGPLWQQWKAALASLPARVEQYTGTAQFLQQVNANHFRNEAILLKGARLFAFEQMVTMLARRVHQTMMEINLSALSHNLKQYQQQLKPGTRLMAMVKAFGYGSGSAEVASVLQFHQVDYLAVAYADEGVDLRKAGISLPVLVLNADEAAFETLVQYNLEPELFSFPVLQSFLHFLEQQALESYPVHLKLDTGMHRLGFESHDMPALKALLERYGNRIAVRSVFSHLAASEDPAEDAFTGQQAARFRENCHKIQEALGYPFIRHLSNSAAIFRLPALQFDMVRLGIGLYGVDSANTHQLSLKTVATLTTTIAQLRNVKAGETIGYNRRGQLSRDSVIATLRIGYADGYSRKLGNGNGKVWIKGQLAPVVGTVCMDMLMVDVTDIPGITENDLVEVFGPNLPVQQVAEWSGTIAYEILTAIGQRVKRVYVEE</sequence>
<dbReference type="NCBIfam" id="NF008897">
    <property type="entry name" value="PRK11930.1"/>
    <property type="match status" value="1"/>
</dbReference>
<dbReference type="Gene3D" id="3.40.1390.10">
    <property type="entry name" value="MurE/MurF, N-terminal domain"/>
    <property type="match status" value="1"/>
</dbReference>
<evidence type="ECO:0000256" key="3">
    <source>
        <dbReference type="ARBA" id="ARBA00022898"/>
    </source>
</evidence>
<evidence type="ECO:0000259" key="8">
    <source>
        <dbReference type="SMART" id="SM01005"/>
    </source>
</evidence>
<evidence type="ECO:0000256" key="5">
    <source>
        <dbReference type="HAMAP-Rule" id="MF_01201"/>
    </source>
</evidence>
<reference evidence="9 10" key="1">
    <citation type="submission" date="2019-01" db="EMBL/GenBank/DDBJ databases">
        <title>Filimonas sp. strain TTM-71.</title>
        <authorList>
            <person name="Chen W.-M."/>
        </authorList>
    </citation>
    <scope>NUCLEOTIDE SEQUENCE [LARGE SCALE GENOMIC DNA]</scope>
    <source>
        <strain evidence="9 10">TTM-71</strain>
    </source>
</reference>
<dbReference type="SUPFAM" id="SSF63418">
    <property type="entry name" value="MurE/MurF N-terminal domain"/>
    <property type="match status" value="1"/>
</dbReference>
<feature type="binding site" evidence="5 7">
    <location>
        <position position="764"/>
    </location>
    <ligand>
        <name>substrate</name>
    </ligand>
</feature>
<dbReference type="InterPro" id="IPR001608">
    <property type="entry name" value="Ala_racemase_N"/>
</dbReference>
<dbReference type="SUPFAM" id="SSF53623">
    <property type="entry name" value="MurD-like peptide ligases, catalytic domain"/>
    <property type="match status" value="1"/>
</dbReference>
<dbReference type="InterPro" id="IPR013221">
    <property type="entry name" value="Mur_ligase_cen"/>
</dbReference>
<keyword evidence="3 5" id="KW-0663">Pyridoxal phosphate</keyword>
<evidence type="ECO:0000256" key="2">
    <source>
        <dbReference type="ARBA" id="ARBA00001933"/>
    </source>
</evidence>
<dbReference type="NCBIfam" id="TIGR00492">
    <property type="entry name" value="alr"/>
    <property type="match status" value="1"/>
</dbReference>
<evidence type="ECO:0000313" key="10">
    <source>
        <dbReference type="Proteomes" id="UP000290545"/>
    </source>
</evidence>
<dbReference type="GO" id="GO:0030170">
    <property type="term" value="F:pyridoxal phosphate binding"/>
    <property type="evidence" value="ECO:0007669"/>
    <property type="project" value="UniProtKB-UniRule"/>
</dbReference>
<dbReference type="RefSeq" id="WP_129004301.1">
    <property type="nucleotide sequence ID" value="NZ_SDHZ01000002.1"/>
</dbReference>
<dbReference type="GO" id="GO:0030632">
    <property type="term" value="P:D-alanine biosynthetic process"/>
    <property type="evidence" value="ECO:0007669"/>
    <property type="project" value="UniProtKB-UniRule"/>
</dbReference>